<protein>
    <submittedName>
        <fullName evidence="4">Uncharacterized protein</fullName>
    </submittedName>
</protein>
<dbReference type="AlphaFoldDB" id="A0A6A1VGK5"/>
<name>A0A6A1VGK5_9ROSI</name>
<evidence type="ECO:0000313" key="5">
    <source>
        <dbReference type="Proteomes" id="UP000516437"/>
    </source>
</evidence>
<feature type="coiled-coil region" evidence="1">
    <location>
        <begin position="281"/>
        <end position="315"/>
    </location>
</feature>
<evidence type="ECO:0000256" key="1">
    <source>
        <dbReference type="SAM" id="Coils"/>
    </source>
</evidence>
<organism evidence="4 5">
    <name type="scientific">Morella rubra</name>
    <name type="common">Chinese bayberry</name>
    <dbReference type="NCBI Taxonomy" id="262757"/>
    <lineage>
        <taxon>Eukaryota</taxon>
        <taxon>Viridiplantae</taxon>
        <taxon>Streptophyta</taxon>
        <taxon>Embryophyta</taxon>
        <taxon>Tracheophyta</taxon>
        <taxon>Spermatophyta</taxon>
        <taxon>Magnoliopsida</taxon>
        <taxon>eudicotyledons</taxon>
        <taxon>Gunneridae</taxon>
        <taxon>Pentapetalae</taxon>
        <taxon>rosids</taxon>
        <taxon>fabids</taxon>
        <taxon>Fagales</taxon>
        <taxon>Myricaceae</taxon>
        <taxon>Morella</taxon>
    </lineage>
</organism>
<dbReference type="EMBL" id="RXIC02000023">
    <property type="protein sequence ID" value="KAB1211833.1"/>
    <property type="molecule type" value="Genomic_DNA"/>
</dbReference>
<dbReference type="PANTHER" id="PTHR33144">
    <property type="entry name" value="OS10G0409366 PROTEIN-RELATED"/>
    <property type="match status" value="1"/>
</dbReference>
<evidence type="ECO:0000256" key="3">
    <source>
        <dbReference type="SAM" id="Phobius"/>
    </source>
</evidence>
<evidence type="ECO:0000256" key="2">
    <source>
        <dbReference type="SAM" id="MobiDB-lite"/>
    </source>
</evidence>
<keyword evidence="3" id="KW-0812">Transmembrane</keyword>
<evidence type="ECO:0000313" key="4">
    <source>
        <dbReference type="EMBL" id="KAB1211833.1"/>
    </source>
</evidence>
<dbReference type="PANTHER" id="PTHR33144:SF46">
    <property type="entry name" value="OS04G0610000 PROTEIN"/>
    <property type="match status" value="1"/>
</dbReference>
<dbReference type="Pfam" id="PF03004">
    <property type="entry name" value="Transposase_24"/>
    <property type="match status" value="1"/>
</dbReference>
<keyword evidence="1" id="KW-0175">Coiled coil</keyword>
<keyword evidence="3" id="KW-0472">Membrane</keyword>
<feature type="compositionally biased region" description="Basic and acidic residues" evidence="2">
    <location>
        <begin position="134"/>
        <end position="147"/>
    </location>
</feature>
<reference evidence="4 5" key="1">
    <citation type="journal article" date="2019" name="Plant Biotechnol. J.">
        <title>The red bayberry genome and genetic basis of sex determination.</title>
        <authorList>
            <person name="Jia H.M."/>
            <person name="Jia H.J."/>
            <person name="Cai Q.L."/>
            <person name="Wang Y."/>
            <person name="Zhao H.B."/>
            <person name="Yang W.F."/>
            <person name="Wang G.Y."/>
            <person name="Li Y.H."/>
            <person name="Zhan D.L."/>
            <person name="Shen Y.T."/>
            <person name="Niu Q.F."/>
            <person name="Chang L."/>
            <person name="Qiu J."/>
            <person name="Zhao L."/>
            <person name="Xie H.B."/>
            <person name="Fu W.Y."/>
            <person name="Jin J."/>
            <person name="Li X.W."/>
            <person name="Jiao Y."/>
            <person name="Zhou C.C."/>
            <person name="Tu T."/>
            <person name="Chai C.Y."/>
            <person name="Gao J.L."/>
            <person name="Fan L.J."/>
            <person name="van de Weg E."/>
            <person name="Wang J.Y."/>
            <person name="Gao Z.S."/>
        </authorList>
    </citation>
    <scope>NUCLEOTIDE SEQUENCE [LARGE SCALE GENOMIC DNA]</scope>
    <source>
        <tissue evidence="4">Leaves</tissue>
    </source>
</reference>
<feature type="transmembrane region" description="Helical" evidence="3">
    <location>
        <begin position="20"/>
        <end position="40"/>
    </location>
</feature>
<feature type="region of interest" description="Disordered" evidence="2">
    <location>
        <begin position="331"/>
        <end position="379"/>
    </location>
</feature>
<keyword evidence="3" id="KW-1133">Transmembrane helix</keyword>
<gene>
    <name evidence="4" type="ORF">CJ030_MR5G010038</name>
</gene>
<feature type="compositionally biased region" description="Polar residues" evidence="2">
    <location>
        <begin position="58"/>
        <end position="75"/>
    </location>
</feature>
<feature type="region of interest" description="Disordered" evidence="2">
    <location>
        <begin position="58"/>
        <end position="90"/>
    </location>
</feature>
<dbReference type="OrthoDB" id="1297232at2759"/>
<feature type="compositionally biased region" description="Polar residues" evidence="2">
    <location>
        <begin position="152"/>
        <end position="164"/>
    </location>
</feature>
<dbReference type="InterPro" id="IPR004252">
    <property type="entry name" value="Probable_transposase_24"/>
</dbReference>
<sequence>MMYNDEEEVQDDSVYEYRLIFITTTYVAYSLIFTSSYAAYRRCFTSSSFNTIGISLEQPTVPSPSSEQPTVPSPSNDDETHEDARVRKARGATRMAEKRFVIPEGPMGDVVKRRFFKDLGEKWRNHKCALKERHFDEARTPQEDRSQRGKQSRSLQTSLHTGGSRSFARHAYEMEKEKQVAIDRAVLYKAVHSRSDGTPMNADAAEKIRQIEEILCNESATSQPSRQSRTEGTINWSPSDAYAQVLGPERHGRIRGVGLGPTPSSNSTNTCIILNQSGFSVEQLLDKQNQMQNKIDSLESTTQSLQSTIQSLQSTMQSFVQALAVNRDAQNVAHPEQVPSIPRSAHASTNDLGATLDANVGAGAGAGEDSADSARAAKD</sequence>
<accession>A0A6A1VGK5</accession>
<feature type="region of interest" description="Disordered" evidence="2">
    <location>
        <begin position="134"/>
        <end position="165"/>
    </location>
</feature>
<keyword evidence="5" id="KW-1185">Reference proteome</keyword>
<comment type="caution">
    <text evidence="4">The sequence shown here is derived from an EMBL/GenBank/DDBJ whole genome shotgun (WGS) entry which is preliminary data.</text>
</comment>
<proteinExistence type="predicted"/>
<dbReference type="Proteomes" id="UP000516437">
    <property type="component" value="Chromosome 5"/>
</dbReference>